<keyword evidence="2" id="KW-1185">Reference proteome</keyword>
<comment type="caution">
    <text evidence="1">The sequence shown here is derived from an EMBL/GenBank/DDBJ whole genome shotgun (WGS) entry which is preliminary data.</text>
</comment>
<proteinExistence type="predicted"/>
<reference evidence="1" key="1">
    <citation type="submission" date="2022-07" db="EMBL/GenBank/DDBJ databases">
        <title>Genome Sequence of Phlebia brevispora.</title>
        <authorList>
            <person name="Buettner E."/>
        </authorList>
    </citation>
    <scope>NUCLEOTIDE SEQUENCE</scope>
    <source>
        <strain evidence="1">MPL23</strain>
    </source>
</reference>
<organism evidence="1 2">
    <name type="scientific">Phlebia brevispora</name>
    <dbReference type="NCBI Taxonomy" id="194682"/>
    <lineage>
        <taxon>Eukaryota</taxon>
        <taxon>Fungi</taxon>
        <taxon>Dikarya</taxon>
        <taxon>Basidiomycota</taxon>
        <taxon>Agaricomycotina</taxon>
        <taxon>Agaricomycetes</taxon>
        <taxon>Polyporales</taxon>
        <taxon>Meruliaceae</taxon>
        <taxon>Phlebia</taxon>
    </lineage>
</organism>
<dbReference type="EMBL" id="JANHOG010000425">
    <property type="protein sequence ID" value="KAJ3554495.1"/>
    <property type="molecule type" value="Genomic_DNA"/>
</dbReference>
<gene>
    <name evidence="1" type="ORF">NM688_g3080</name>
</gene>
<dbReference type="Proteomes" id="UP001148662">
    <property type="component" value="Unassembled WGS sequence"/>
</dbReference>
<accession>A0ACC1T6P9</accession>
<evidence type="ECO:0000313" key="2">
    <source>
        <dbReference type="Proteomes" id="UP001148662"/>
    </source>
</evidence>
<protein>
    <submittedName>
        <fullName evidence="1">Uncharacterized protein</fullName>
    </submittedName>
</protein>
<name>A0ACC1T6P9_9APHY</name>
<evidence type="ECO:0000313" key="1">
    <source>
        <dbReference type="EMBL" id="KAJ3554495.1"/>
    </source>
</evidence>
<sequence length="456" mass="48501">MVFLTSSSLTLLASIAFALRATRVYGFNPNTNNNVAAYWGQDAYGGTPNSNQALWQQPIDFYCEDDSIDVLPIAFIKTFFGTDGLPVLDLANSCSGPSFSGTGLFNCQFLEQNIQNCQNKGKLVTISLGGGGQANAFSSASQAQQFADTIWNLFLGGSSSTRPFGNAVLDGVDLDIEGGSTTNFAAFVSQLRSHMNGASKHVINAVGFDALYVQFYNNYCAVSYYNSPGDWDFGSWDNWAKTQSPNPNVKIYLGVAAMAAVADYGYVDIGTLTPIIQQTQSQYSSFGGVMMWDASAAYANNRFDAAVKSAVGSGSSSPPPPSGGSGNRIHPNGDTSKCLDVQGGNFADGTPVQIYDCNGTGAQNWVINSGVTAVQVAGTNYCLDAGDTPGDGTQMKIWECYSGIPAQTWYYTGDDRIALNGQGQCLDLTNGALGDGTIMQIWECTDNDTNQVWTLS</sequence>